<dbReference type="Proteomes" id="UP000231267">
    <property type="component" value="Unassembled WGS sequence"/>
</dbReference>
<gene>
    <name evidence="2" type="ORF">COW11_06440</name>
</gene>
<sequence>MPKCKIKDCQKFTRYINTKNTYCDMHLARIGRHGHPNLKKDSHGLEKLPHHFVDDFIRENCKKLIDKQIAILLKEKGFKDAAPWTIKYRRRKLGIKKYLYGEIKKHKAWVRTQAIKKYGSKCELCGFKLAVDTHHILSKKEGGLHAIENLIVLCPNCHALITRGHLTLTSRNDIASLKNKLTKLLKSRQPYFG</sequence>
<dbReference type="EMBL" id="PFGP01000139">
    <property type="protein sequence ID" value="PIW65867.1"/>
    <property type="molecule type" value="Genomic_DNA"/>
</dbReference>
<feature type="domain" description="HNH nuclease" evidence="1">
    <location>
        <begin position="109"/>
        <end position="159"/>
    </location>
</feature>
<evidence type="ECO:0000313" key="2">
    <source>
        <dbReference type="EMBL" id="PIW65867.1"/>
    </source>
</evidence>
<organism evidence="2 3">
    <name type="scientific">Candidatus Taenaricola geysiri</name>
    <dbReference type="NCBI Taxonomy" id="1974752"/>
    <lineage>
        <taxon>Bacteria</taxon>
        <taxon>Pseudomonadati</taxon>
        <taxon>Candidatus Omnitrophota</taxon>
        <taxon>Candidatus Taenaricola</taxon>
    </lineage>
</organism>
<evidence type="ECO:0000313" key="3">
    <source>
        <dbReference type="Proteomes" id="UP000231267"/>
    </source>
</evidence>
<dbReference type="GO" id="GO:0004519">
    <property type="term" value="F:endonuclease activity"/>
    <property type="evidence" value="ECO:0007669"/>
    <property type="project" value="InterPro"/>
</dbReference>
<dbReference type="CDD" id="cd00085">
    <property type="entry name" value="HNHc"/>
    <property type="match status" value="1"/>
</dbReference>
<reference evidence="2 3" key="1">
    <citation type="submission" date="2017-09" db="EMBL/GenBank/DDBJ databases">
        <title>Depth-based differentiation of microbial function through sediment-hosted aquifers and enrichment of novel symbionts in the deep terrestrial subsurface.</title>
        <authorList>
            <person name="Probst A.J."/>
            <person name="Ladd B."/>
            <person name="Jarett J.K."/>
            <person name="Geller-Mcgrath D.E."/>
            <person name="Sieber C.M."/>
            <person name="Emerson J.B."/>
            <person name="Anantharaman K."/>
            <person name="Thomas B.C."/>
            <person name="Malmstrom R."/>
            <person name="Stieglmeier M."/>
            <person name="Klingl A."/>
            <person name="Woyke T."/>
            <person name="Ryan C.M."/>
            <person name="Banfield J.F."/>
        </authorList>
    </citation>
    <scope>NUCLEOTIDE SEQUENCE [LARGE SCALE GENOMIC DNA]</scope>
    <source>
        <strain evidence="2">CG12_big_fil_rev_8_21_14_0_65_43_15</strain>
    </source>
</reference>
<protein>
    <recommendedName>
        <fullName evidence="1">HNH nuclease domain-containing protein</fullName>
    </recommendedName>
</protein>
<dbReference type="Gene3D" id="1.10.30.50">
    <property type="match status" value="1"/>
</dbReference>
<dbReference type="InterPro" id="IPR003615">
    <property type="entry name" value="HNH_nuc"/>
</dbReference>
<dbReference type="GO" id="GO:0008270">
    <property type="term" value="F:zinc ion binding"/>
    <property type="evidence" value="ECO:0007669"/>
    <property type="project" value="InterPro"/>
</dbReference>
<proteinExistence type="predicted"/>
<dbReference type="AlphaFoldDB" id="A0A2J0LPW5"/>
<comment type="caution">
    <text evidence="2">The sequence shown here is derived from an EMBL/GenBank/DDBJ whole genome shotgun (WGS) entry which is preliminary data.</text>
</comment>
<dbReference type="GO" id="GO:0003676">
    <property type="term" value="F:nucleic acid binding"/>
    <property type="evidence" value="ECO:0007669"/>
    <property type="project" value="InterPro"/>
</dbReference>
<accession>A0A2J0LPW5</accession>
<dbReference type="InterPro" id="IPR002711">
    <property type="entry name" value="HNH"/>
</dbReference>
<name>A0A2J0LPW5_9BACT</name>
<evidence type="ECO:0000259" key="1">
    <source>
        <dbReference type="SMART" id="SM00507"/>
    </source>
</evidence>
<dbReference type="SMART" id="SM00507">
    <property type="entry name" value="HNHc"/>
    <property type="match status" value="1"/>
</dbReference>
<dbReference type="Pfam" id="PF01844">
    <property type="entry name" value="HNH"/>
    <property type="match status" value="1"/>
</dbReference>